<dbReference type="Pfam" id="PF13855">
    <property type="entry name" value="LRR_8"/>
    <property type="match status" value="1"/>
</dbReference>
<reference evidence="4 5" key="1">
    <citation type="submission" date="2016-10" db="EMBL/GenBank/DDBJ databases">
        <authorList>
            <person name="de Groot N.N."/>
        </authorList>
    </citation>
    <scope>NUCLEOTIDE SEQUENCE [LARGE SCALE GENOMIC DNA]</scope>
    <source>
        <strain evidence="4 5">DSM 25232</strain>
    </source>
</reference>
<dbReference type="InterPro" id="IPR001611">
    <property type="entry name" value="Leu-rich_rpt"/>
</dbReference>
<dbReference type="PROSITE" id="PS51257">
    <property type="entry name" value="PROKAR_LIPOPROTEIN"/>
    <property type="match status" value="1"/>
</dbReference>
<organism evidence="4 5">
    <name type="scientific">Aquimarina amphilecti</name>
    <dbReference type="NCBI Taxonomy" id="1038014"/>
    <lineage>
        <taxon>Bacteria</taxon>
        <taxon>Pseudomonadati</taxon>
        <taxon>Bacteroidota</taxon>
        <taxon>Flavobacteriia</taxon>
        <taxon>Flavobacteriales</taxon>
        <taxon>Flavobacteriaceae</taxon>
        <taxon>Aquimarina</taxon>
    </lineage>
</organism>
<dbReference type="RefSeq" id="WP_091411914.1">
    <property type="nucleotide sequence ID" value="NZ_FOAB01000009.1"/>
</dbReference>
<dbReference type="GO" id="GO:0030313">
    <property type="term" value="C:cell envelope"/>
    <property type="evidence" value="ECO:0007669"/>
    <property type="project" value="UniProtKB-SubCell"/>
</dbReference>
<evidence type="ECO:0000256" key="2">
    <source>
        <dbReference type="ARBA" id="ARBA00022729"/>
    </source>
</evidence>
<dbReference type="Pfam" id="PF00560">
    <property type="entry name" value="LRR_1"/>
    <property type="match status" value="1"/>
</dbReference>
<proteinExistence type="predicted"/>
<dbReference type="InterPro" id="IPR003591">
    <property type="entry name" value="Leu-rich_rpt_typical-subtyp"/>
</dbReference>
<dbReference type="SUPFAM" id="SSF52058">
    <property type="entry name" value="L domain-like"/>
    <property type="match status" value="1"/>
</dbReference>
<dbReference type="PROSITE" id="PS51450">
    <property type="entry name" value="LRR"/>
    <property type="match status" value="2"/>
</dbReference>
<gene>
    <name evidence="4" type="ORF">SAMN04487910_4123</name>
</gene>
<dbReference type="Proteomes" id="UP000198521">
    <property type="component" value="Unassembled WGS sequence"/>
</dbReference>
<dbReference type="PANTHER" id="PTHR48060:SF21">
    <property type="entry name" value="L DOMAIN-LIKE PROTEIN"/>
    <property type="match status" value="1"/>
</dbReference>
<dbReference type="AlphaFoldDB" id="A0A1H7VPA8"/>
<evidence type="ECO:0000256" key="1">
    <source>
        <dbReference type="ARBA" id="ARBA00022614"/>
    </source>
</evidence>
<sequence>MKNLYLRVFAICACLILSCTKEIEADLITTVIEDDFEDVNNVLLKILKDNPDNTLNWSDSLDNINNWEGLVIENDKLIGLDIENKGIKVLTPTINLLEDLIVLKLKNNELSNIPNELFDLKKLENLSLSGGTNLTIQIDDFLPGLFSLSNLKELDLDHFEINEIEGVGALNQLENLILEDIPLDVIPSDIGQLILLEEINFTNNNFFEIPEGFFRLTNLGSITLINNKNLTTIPEGFGVFTRLDSLTITGSEGIQKFVNSISEAVILKKLDLSNNNIGFLTSEDGIIPDEIGMLSQLTDLNLENNHISSISSRIGELVNLKTINLRNNVVTDIPKELGALTILDVLDLSGNLMLNEIPEEVCKLEDLGAIIISEGECGDLRVSSEYGFNTTEVGVSSLFFIDVVLDAVIDPVFVDGDGPFDLDFGEIGFEIHEVNIEDVLTREDTLDQVLVNQTATQQFINGTNNLSYELISPSVPNKDLPEGRTYRVRLFNTEFSNVKTYLPAYELTVLE</sequence>
<dbReference type="InterPro" id="IPR053211">
    <property type="entry name" value="DNA_repair-toleration"/>
</dbReference>
<dbReference type="EMBL" id="FOAB01000009">
    <property type="protein sequence ID" value="SEM10864.1"/>
    <property type="molecule type" value="Genomic_DNA"/>
</dbReference>
<evidence type="ECO:0000313" key="4">
    <source>
        <dbReference type="EMBL" id="SEM10864.1"/>
    </source>
</evidence>
<dbReference type="InterPro" id="IPR032675">
    <property type="entry name" value="LRR_dom_sf"/>
</dbReference>
<dbReference type="Gene3D" id="3.80.10.10">
    <property type="entry name" value="Ribonuclease Inhibitor"/>
    <property type="match status" value="3"/>
</dbReference>
<name>A0A1H7VPA8_AQUAM</name>
<keyword evidence="1" id="KW-0433">Leucine-rich repeat</keyword>
<evidence type="ECO:0000313" key="5">
    <source>
        <dbReference type="Proteomes" id="UP000198521"/>
    </source>
</evidence>
<dbReference type="OrthoDB" id="1466621at2"/>
<keyword evidence="3" id="KW-0677">Repeat</keyword>
<accession>A0A1H7VPA8</accession>
<protein>
    <submittedName>
        <fullName evidence="4">Leucine-rich repeat (LRR) protein</fullName>
    </submittedName>
</protein>
<dbReference type="PANTHER" id="PTHR48060">
    <property type="entry name" value="DNA DAMAGE-REPAIR/TOLERATION PROTEIN DRT100"/>
    <property type="match status" value="1"/>
</dbReference>
<dbReference type="SMART" id="SM00369">
    <property type="entry name" value="LRR_TYP"/>
    <property type="match status" value="5"/>
</dbReference>
<evidence type="ECO:0000256" key="3">
    <source>
        <dbReference type="ARBA" id="ARBA00022737"/>
    </source>
</evidence>
<keyword evidence="5" id="KW-1185">Reference proteome</keyword>
<dbReference type="STRING" id="1038014.SAMN04487910_4123"/>
<keyword evidence="2" id="KW-0732">Signal</keyword>